<gene>
    <name evidence="2" type="ORF">HPB52_006216</name>
</gene>
<keyword evidence="3" id="KW-1185">Reference proteome</keyword>
<organism evidence="2 3">
    <name type="scientific">Rhipicephalus sanguineus</name>
    <name type="common">Brown dog tick</name>
    <name type="synonym">Ixodes sanguineus</name>
    <dbReference type="NCBI Taxonomy" id="34632"/>
    <lineage>
        <taxon>Eukaryota</taxon>
        <taxon>Metazoa</taxon>
        <taxon>Ecdysozoa</taxon>
        <taxon>Arthropoda</taxon>
        <taxon>Chelicerata</taxon>
        <taxon>Arachnida</taxon>
        <taxon>Acari</taxon>
        <taxon>Parasitiformes</taxon>
        <taxon>Ixodida</taxon>
        <taxon>Ixodoidea</taxon>
        <taxon>Ixodidae</taxon>
        <taxon>Rhipicephalinae</taxon>
        <taxon>Rhipicephalus</taxon>
        <taxon>Rhipicephalus</taxon>
    </lineage>
</organism>
<reference evidence="2" key="1">
    <citation type="journal article" date="2020" name="Cell">
        <title>Large-Scale Comparative Analyses of Tick Genomes Elucidate Their Genetic Diversity and Vector Capacities.</title>
        <authorList>
            <consortium name="Tick Genome and Microbiome Consortium (TIGMIC)"/>
            <person name="Jia N."/>
            <person name="Wang J."/>
            <person name="Shi W."/>
            <person name="Du L."/>
            <person name="Sun Y."/>
            <person name="Zhan W."/>
            <person name="Jiang J.F."/>
            <person name="Wang Q."/>
            <person name="Zhang B."/>
            <person name="Ji P."/>
            <person name="Bell-Sakyi L."/>
            <person name="Cui X.M."/>
            <person name="Yuan T.T."/>
            <person name="Jiang B.G."/>
            <person name="Yang W.F."/>
            <person name="Lam T.T."/>
            <person name="Chang Q.C."/>
            <person name="Ding S.J."/>
            <person name="Wang X.J."/>
            <person name="Zhu J.G."/>
            <person name="Ruan X.D."/>
            <person name="Zhao L."/>
            <person name="Wei J.T."/>
            <person name="Ye R.Z."/>
            <person name="Que T.C."/>
            <person name="Du C.H."/>
            <person name="Zhou Y.H."/>
            <person name="Cheng J.X."/>
            <person name="Dai P.F."/>
            <person name="Guo W.B."/>
            <person name="Han X.H."/>
            <person name="Huang E.J."/>
            <person name="Li L.F."/>
            <person name="Wei W."/>
            <person name="Gao Y.C."/>
            <person name="Liu J.Z."/>
            <person name="Shao H.Z."/>
            <person name="Wang X."/>
            <person name="Wang C.C."/>
            <person name="Yang T.C."/>
            <person name="Huo Q.B."/>
            <person name="Li W."/>
            <person name="Chen H.Y."/>
            <person name="Chen S.E."/>
            <person name="Zhou L.G."/>
            <person name="Ni X.B."/>
            <person name="Tian J.H."/>
            <person name="Sheng Y."/>
            <person name="Liu T."/>
            <person name="Pan Y.S."/>
            <person name="Xia L.Y."/>
            <person name="Li J."/>
            <person name="Zhao F."/>
            <person name="Cao W.C."/>
        </authorList>
    </citation>
    <scope>NUCLEOTIDE SEQUENCE</scope>
    <source>
        <strain evidence="2">Rsan-2018</strain>
    </source>
</reference>
<sequence length="74" mass="7870">MRGVVSPSFRSSGRPPMLSNDGRRPDKSIGKRFPAKHVGKPLVPVRAGSPSACLSHLSRGGFTRPTRDGDVDGD</sequence>
<protein>
    <submittedName>
        <fullName evidence="2">Uncharacterized protein</fullName>
    </submittedName>
</protein>
<feature type="region of interest" description="Disordered" evidence="1">
    <location>
        <begin position="1"/>
        <end position="74"/>
    </location>
</feature>
<dbReference type="EMBL" id="JABSTV010001245">
    <property type="protein sequence ID" value="KAH7982636.1"/>
    <property type="molecule type" value="Genomic_DNA"/>
</dbReference>
<accession>A0A9D4T8P3</accession>
<evidence type="ECO:0000313" key="3">
    <source>
        <dbReference type="Proteomes" id="UP000821837"/>
    </source>
</evidence>
<dbReference type="Proteomes" id="UP000821837">
    <property type="component" value="Chromosome 1"/>
</dbReference>
<evidence type="ECO:0000256" key="1">
    <source>
        <dbReference type="SAM" id="MobiDB-lite"/>
    </source>
</evidence>
<comment type="caution">
    <text evidence="2">The sequence shown here is derived from an EMBL/GenBank/DDBJ whole genome shotgun (WGS) entry which is preliminary data.</text>
</comment>
<proteinExistence type="predicted"/>
<evidence type="ECO:0000313" key="2">
    <source>
        <dbReference type="EMBL" id="KAH7982636.1"/>
    </source>
</evidence>
<name>A0A9D4T8P3_RHISA</name>
<feature type="compositionally biased region" description="Basic and acidic residues" evidence="1">
    <location>
        <begin position="65"/>
        <end position="74"/>
    </location>
</feature>
<dbReference type="AlphaFoldDB" id="A0A9D4T8P3"/>
<reference evidence="2" key="2">
    <citation type="submission" date="2021-09" db="EMBL/GenBank/DDBJ databases">
        <authorList>
            <person name="Jia N."/>
            <person name="Wang J."/>
            <person name="Shi W."/>
            <person name="Du L."/>
            <person name="Sun Y."/>
            <person name="Zhan W."/>
            <person name="Jiang J."/>
            <person name="Wang Q."/>
            <person name="Zhang B."/>
            <person name="Ji P."/>
            <person name="Sakyi L.B."/>
            <person name="Cui X."/>
            <person name="Yuan T."/>
            <person name="Jiang B."/>
            <person name="Yang W."/>
            <person name="Lam T.T.-Y."/>
            <person name="Chang Q."/>
            <person name="Ding S."/>
            <person name="Wang X."/>
            <person name="Zhu J."/>
            <person name="Ruan X."/>
            <person name="Zhao L."/>
            <person name="Wei J."/>
            <person name="Que T."/>
            <person name="Du C."/>
            <person name="Cheng J."/>
            <person name="Dai P."/>
            <person name="Han X."/>
            <person name="Huang E."/>
            <person name="Gao Y."/>
            <person name="Liu J."/>
            <person name="Shao H."/>
            <person name="Ye R."/>
            <person name="Li L."/>
            <person name="Wei W."/>
            <person name="Wang X."/>
            <person name="Wang C."/>
            <person name="Huo Q."/>
            <person name="Li W."/>
            <person name="Guo W."/>
            <person name="Chen H."/>
            <person name="Chen S."/>
            <person name="Zhou L."/>
            <person name="Zhou L."/>
            <person name="Ni X."/>
            <person name="Tian J."/>
            <person name="Zhou Y."/>
            <person name="Sheng Y."/>
            <person name="Liu T."/>
            <person name="Pan Y."/>
            <person name="Xia L."/>
            <person name="Li J."/>
            <person name="Zhao F."/>
            <person name="Cao W."/>
        </authorList>
    </citation>
    <scope>NUCLEOTIDE SEQUENCE</scope>
    <source>
        <strain evidence="2">Rsan-2018</strain>
        <tissue evidence="2">Larvae</tissue>
    </source>
</reference>